<protein>
    <recommendedName>
        <fullName evidence="2">DUF7646 domain-containing protein</fullName>
    </recommendedName>
</protein>
<dbReference type="Pfam" id="PF24657">
    <property type="entry name" value="DUF7646"/>
    <property type="match status" value="1"/>
</dbReference>
<evidence type="ECO:0000256" key="1">
    <source>
        <dbReference type="SAM" id="MobiDB-lite"/>
    </source>
</evidence>
<dbReference type="Proteomes" id="UP001162131">
    <property type="component" value="Unassembled WGS sequence"/>
</dbReference>
<feature type="domain" description="DUF7646" evidence="2">
    <location>
        <begin position="39"/>
        <end position="87"/>
    </location>
</feature>
<accession>A0AAU9JWE3</accession>
<feature type="compositionally biased region" description="Basic and acidic residues" evidence="1">
    <location>
        <begin position="495"/>
        <end position="507"/>
    </location>
</feature>
<name>A0AAU9JWE3_9CILI</name>
<dbReference type="InterPro" id="IPR056063">
    <property type="entry name" value="DUF7646"/>
</dbReference>
<organism evidence="3 4">
    <name type="scientific">Blepharisma stoltei</name>
    <dbReference type="NCBI Taxonomy" id="1481888"/>
    <lineage>
        <taxon>Eukaryota</taxon>
        <taxon>Sar</taxon>
        <taxon>Alveolata</taxon>
        <taxon>Ciliophora</taxon>
        <taxon>Postciliodesmatophora</taxon>
        <taxon>Heterotrichea</taxon>
        <taxon>Heterotrichida</taxon>
        <taxon>Blepharismidae</taxon>
        <taxon>Blepharisma</taxon>
    </lineage>
</organism>
<evidence type="ECO:0000259" key="2">
    <source>
        <dbReference type="Pfam" id="PF24657"/>
    </source>
</evidence>
<sequence>MEECENRPKAEKYFPQGNATLIGAQAKMQFLRENAGIAVGIPLRHQIYTTLQSADQGGLTVQEVSKKLCLNTKTCAKVLDEMVSKHEDIKATAHRYGRVFVHKYHIYHKEEQTQEALREDEEYITQVNPEILEEIKKAEVEHGKAILDAIEVNLKAEKRPTNRQRVTHQTFIRALFVVSRIQTLKVSSIYEMKEMIKTELEPNAKWCLDKKTVLRIVWKLQSVGLIRQMCFKITLKRNDENAVEYLGDEYESIERSKKTIKLNGTTDAKGNTVLYKVIISLPGIHENDPLVVAYPLLQNPTNRKPIATPGHKLPSPIPLHSKYLKKLYFEEIASLKKLKENGDISLENLNETVNYLYKYNLVDIGNEGEKEGELEKKEEIIKTEETDAEDEEISPEERKAVKLSVFIKWAEYFHQRVTKHYYETFFETTRVSSAYFALKMIYNEKKKDPAPHENKLNLAYTSINLPSMNVEYYDKIPENLWVKNECTKNHQKSHQKPESKAKNKEKEMRIHESNQKFEVQLSEMRQKISELGFLKHCRLPKKRKGGVLDAAATIKKVFLTLENKPLIFATEQISALTKRLDVEPPCFISFLEILGAISENFGRYKVNPPWAWGILYRFTIIKILISLSEIL</sequence>
<keyword evidence="4" id="KW-1185">Reference proteome</keyword>
<reference evidence="3" key="1">
    <citation type="submission" date="2021-09" db="EMBL/GenBank/DDBJ databases">
        <authorList>
            <consortium name="AG Swart"/>
            <person name="Singh M."/>
            <person name="Singh A."/>
            <person name="Seah K."/>
            <person name="Emmerich C."/>
        </authorList>
    </citation>
    <scope>NUCLEOTIDE SEQUENCE</scope>
    <source>
        <strain evidence="3">ATCC30299</strain>
    </source>
</reference>
<gene>
    <name evidence="3" type="ORF">BSTOLATCC_MIC40484</name>
</gene>
<evidence type="ECO:0000313" key="4">
    <source>
        <dbReference type="Proteomes" id="UP001162131"/>
    </source>
</evidence>
<feature type="region of interest" description="Disordered" evidence="1">
    <location>
        <begin position="487"/>
        <end position="507"/>
    </location>
</feature>
<comment type="caution">
    <text evidence="3">The sequence shown here is derived from an EMBL/GenBank/DDBJ whole genome shotgun (WGS) entry which is preliminary data.</text>
</comment>
<dbReference type="EMBL" id="CAJZBQ010000040">
    <property type="protein sequence ID" value="CAG9326043.1"/>
    <property type="molecule type" value="Genomic_DNA"/>
</dbReference>
<evidence type="ECO:0000313" key="3">
    <source>
        <dbReference type="EMBL" id="CAG9326043.1"/>
    </source>
</evidence>
<dbReference type="AlphaFoldDB" id="A0AAU9JWE3"/>
<proteinExistence type="predicted"/>